<evidence type="ECO:0000313" key="3">
    <source>
        <dbReference type="Proteomes" id="UP000056209"/>
    </source>
</evidence>
<comment type="caution">
    <text evidence="2">The sequence shown here is derived from an EMBL/GenBank/DDBJ whole genome shotgun (WGS) entry which is preliminary data.</text>
</comment>
<accession>A0A117DNE7</accession>
<organism evidence="2 3">
    <name type="scientific">Deinococcus grandis</name>
    <dbReference type="NCBI Taxonomy" id="57498"/>
    <lineage>
        <taxon>Bacteria</taxon>
        <taxon>Thermotogati</taxon>
        <taxon>Deinococcota</taxon>
        <taxon>Deinococci</taxon>
        <taxon>Deinococcales</taxon>
        <taxon>Deinococcaceae</taxon>
        <taxon>Deinococcus</taxon>
    </lineage>
</organism>
<feature type="transmembrane region" description="Helical" evidence="1">
    <location>
        <begin position="44"/>
        <end position="61"/>
    </location>
</feature>
<keyword evidence="1" id="KW-0472">Membrane</keyword>
<protein>
    <submittedName>
        <fullName evidence="2">NAD-dependent epimerase/dehydratase</fullName>
    </submittedName>
</protein>
<reference evidence="3" key="1">
    <citation type="submission" date="2015-11" db="EMBL/GenBank/DDBJ databases">
        <title>Draft Genome Sequence of the Radioresistant Bacterium Deinococcus grandis, Isolated from Freshwater Fish in Japan.</title>
        <authorList>
            <person name="Satoh K."/>
            <person name="Onodera T."/>
            <person name="Omoso K."/>
            <person name="Takeda-Yano K."/>
            <person name="Katayama T."/>
            <person name="Oono Y."/>
            <person name="Narumi I."/>
        </authorList>
    </citation>
    <scope>NUCLEOTIDE SEQUENCE [LARGE SCALE GENOMIC DNA]</scope>
    <source>
        <strain evidence="3">ATCC 43672</strain>
    </source>
</reference>
<gene>
    <name evidence="2" type="ORF">DEIGR_101566</name>
</gene>
<name>A0A117DNE7_9DEIO</name>
<evidence type="ECO:0000256" key="1">
    <source>
        <dbReference type="SAM" id="Phobius"/>
    </source>
</evidence>
<evidence type="ECO:0000313" key="2">
    <source>
        <dbReference type="EMBL" id="GAQ21539.1"/>
    </source>
</evidence>
<keyword evidence="1" id="KW-1133">Transmembrane helix</keyword>
<dbReference type="EMBL" id="BCMS01000001">
    <property type="protein sequence ID" value="GAQ21539.1"/>
    <property type="molecule type" value="Genomic_DNA"/>
</dbReference>
<keyword evidence="3" id="KW-1185">Reference proteome</keyword>
<dbReference type="AlphaFoldDB" id="A0A117DNE7"/>
<feature type="transmembrane region" description="Helical" evidence="1">
    <location>
        <begin position="68"/>
        <end position="90"/>
    </location>
</feature>
<keyword evidence="1" id="KW-0812">Transmembrane</keyword>
<sequence>MPGVTLRPVHALALGLLTFVLLISVFWFEDAAACAVVIRRFEVRAGLCLALAVGAVSMAAIRRPERQFWLTLGGALGLSGVGLKLLTPFFC</sequence>
<dbReference type="Proteomes" id="UP000056209">
    <property type="component" value="Unassembled WGS sequence"/>
</dbReference>
<proteinExistence type="predicted"/>